<proteinExistence type="predicted"/>
<name>A0A0V1C0B0_TRISP</name>
<dbReference type="EMBL" id="JYDH01000003">
    <property type="protein sequence ID" value="KRY42577.1"/>
    <property type="molecule type" value="Genomic_DNA"/>
</dbReference>
<accession>A0A0V1C0B0</accession>
<organism evidence="1 2">
    <name type="scientific">Trichinella spiralis</name>
    <name type="common">Trichina worm</name>
    <dbReference type="NCBI Taxonomy" id="6334"/>
    <lineage>
        <taxon>Eukaryota</taxon>
        <taxon>Metazoa</taxon>
        <taxon>Ecdysozoa</taxon>
        <taxon>Nematoda</taxon>
        <taxon>Enoplea</taxon>
        <taxon>Dorylaimia</taxon>
        <taxon>Trichinellida</taxon>
        <taxon>Trichinellidae</taxon>
        <taxon>Trichinella</taxon>
    </lineage>
</organism>
<gene>
    <name evidence="1" type="ORF">T01_12590</name>
</gene>
<sequence length="91" mass="10716">MEEQQLTKGHSQQCNKLFTCNQNQKVDYQIHRLLVQMFTEPIVKRLFTSIGWSNFVCPTDPSRWPSAVHAGFPRLWNIMQQSLRFGQLRHG</sequence>
<evidence type="ECO:0000313" key="1">
    <source>
        <dbReference type="EMBL" id="KRY42577.1"/>
    </source>
</evidence>
<dbReference type="InParanoid" id="A0A0V1C0B0"/>
<evidence type="ECO:0000313" key="2">
    <source>
        <dbReference type="Proteomes" id="UP000054776"/>
    </source>
</evidence>
<protein>
    <submittedName>
        <fullName evidence="1">Uncharacterized protein</fullName>
    </submittedName>
</protein>
<keyword evidence="2" id="KW-1185">Reference proteome</keyword>
<comment type="caution">
    <text evidence="1">The sequence shown here is derived from an EMBL/GenBank/DDBJ whole genome shotgun (WGS) entry which is preliminary data.</text>
</comment>
<reference evidence="1 2" key="1">
    <citation type="submission" date="2015-01" db="EMBL/GenBank/DDBJ databases">
        <title>Evolution of Trichinella species and genotypes.</title>
        <authorList>
            <person name="Korhonen P.K."/>
            <person name="Edoardo P."/>
            <person name="Giuseppe L.R."/>
            <person name="Gasser R.B."/>
        </authorList>
    </citation>
    <scope>NUCLEOTIDE SEQUENCE [LARGE SCALE GENOMIC DNA]</scope>
    <source>
        <strain evidence="1">ISS3</strain>
    </source>
</reference>
<dbReference type="OrthoDB" id="10307954at2759"/>
<dbReference type="AlphaFoldDB" id="A0A0V1C0B0"/>
<dbReference type="Proteomes" id="UP000054776">
    <property type="component" value="Unassembled WGS sequence"/>
</dbReference>